<feature type="domain" description="DUF3502" evidence="1">
    <location>
        <begin position="421"/>
        <end position="488"/>
    </location>
</feature>
<name>R3WFP7_9ENTE</name>
<dbReference type="InterPro" id="IPR050490">
    <property type="entry name" value="Bact_solute-bd_prot1"/>
</dbReference>
<dbReference type="PANTHER" id="PTHR43649">
    <property type="entry name" value="ARABINOSE-BINDING PROTEIN-RELATED"/>
    <property type="match status" value="1"/>
</dbReference>
<dbReference type="SUPFAM" id="SSF53850">
    <property type="entry name" value="Periplasmic binding protein-like II"/>
    <property type="match status" value="1"/>
</dbReference>
<dbReference type="Gene3D" id="3.40.190.10">
    <property type="entry name" value="Periplasmic binding protein-like II"/>
    <property type="match status" value="1"/>
</dbReference>
<dbReference type="Pfam" id="PF01547">
    <property type="entry name" value="SBP_bac_1"/>
    <property type="match status" value="1"/>
</dbReference>
<dbReference type="AlphaFoldDB" id="R3WFP7"/>
<comment type="caution">
    <text evidence="2">The sequence shown here is derived from an EMBL/GenBank/DDBJ whole genome shotgun (WGS) entry which is preliminary data.</text>
</comment>
<dbReference type="eggNOG" id="COG1653">
    <property type="taxonomic scope" value="Bacteria"/>
</dbReference>
<organism evidence="2 3">
    <name type="scientific">Enterococcus phoeniculicola ATCC BAA-412</name>
    <dbReference type="NCBI Taxonomy" id="1158610"/>
    <lineage>
        <taxon>Bacteria</taxon>
        <taxon>Bacillati</taxon>
        <taxon>Bacillota</taxon>
        <taxon>Bacilli</taxon>
        <taxon>Lactobacillales</taxon>
        <taxon>Enterococcaceae</taxon>
        <taxon>Enterococcus</taxon>
    </lineage>
</organism>
<dbReference type="InterPro" id="IPR006059">
    <property type="entry name" value="SBP"/>
</dbReference>
<evidence type="ECO:0000313" key="2">
    <source>
        <dbReference type="EMBL" id="EOL46292.1"/>
    </source>
</evidence>
<protein>
    <recommendedName>
        <fullName evidence="1">DUF3502 domain-containing protein</fullName>
    </recommendedName>
</protein>
<proteinExistence type="predicted"/>
<dbReference type="EMBL" id="AJAT01000011">
    <property type="protein sequence ID" value="EOL46292.1"/>
    <property type="molecule type" value="Genomic_DNA"/>
</dbReference>
<dbReference type="OrthoDB" id="7936627at2"/>
<dbReference type="PANTHER" id="PTHR43649:SF17">
    <property type="entry name" value="ABC TRANSPORTER SOLUTE BINDING PROTEIN-SUGAR TRANSPORT"/>
    <property type="match status" value="1"/>
</dbReference>
<gene>
    <name evidence="2" type="ORF">UC3_01098</name>
</gene>
<dbReference type="Proteomes" id="UP000013785">
    <property type="component" value="Unassembled WGS sequence"/>
</dbReference>
<evidence type="ECO:0000259" key="1">
    <source>
        <dbReference type="Pfam" id="PF12010"/>
    </source>
</evidence>
<accession>R3WFP7</accession>
<evidence type="ECO:0000313" key="3">
    <source>
        <dbReference type="Proteomes" id="UP000013785"/>
    </source>
</evidence>
<dbReference type="RefSeq" id="WP_010767769.1">
    <property type="nucleotide sequence ID" value="NZ_ASWE01000002.1"/>
</dbReference>
<dbReference type="PATRIC" id="fig|1158610.3.peg.1077"/>
<dbReference type="InterPro" id="IPR022627">
    <property type="entry name" value="DUF3502"/>
</dbReference>
<dbReference type="HOGENOM" id="CLU_037301_1_0_9"/>
<keyword evidence="3" id="KW-1185">Reference proteome</keyword>
<dbReference type="Pfam" id="PF12010">
    <property type="entry name" value="DUF3502"/>
    <property type="match status" value="1"/>
</dbReference>
<sequence length="491" mass="55066">MKIFKKMIVASTTLMIGIGILTGCSSLTGDKQKKQTSKENDSTLLMYRVGEKPKNFDDLMEYVNGRLKKETGVELNIQYIGWGDYAQKMSVITSSGEDYDIAFADSYVNNAQKGAYKDLTDLAPKYAKETMDNLDPTYIEGNKVNGKLYAIPVNGNVYAQKVITFDKKLVDKYNLDITGVKDLEDLEPLLQVIKDKEPSIPPFPIGKDVRLGNMDYVYDPSVPLGIDMDSQNMDKIINPYTESDRLLKDLKDVHSLYSKKLIPSDAATSESIYRLDEETWFARIETQGPFDYGDTILSRAAGRELISVPFTEPIKDNGQMFVANWVVSNTSKNVEKSLEVLNMINTDKELLTTMVFGLEGEGWEKVGDEQMKVLPGYDASSKIIGGAWMTGDNNTLFSDERITDEMIEKRDESIAEAQVSPLLGFSFDESAVKTEVTNIKNVTSQYYAGFSTGTLDPAEKLEEFNNKLEAAGLSKVQKEMQKQFDEFRSNK</sequence>
<dbReference type="STRING" id="154621.RV11_GL000571"/>
<reference evidence="2 3" key="1">
    <citation type="submission" date="2013-02" db="EMBL/GenBank/DDBJ databases">
        <title>The Genome Sequence of Enterococcus phoeniculicola BAA-412.</title>
        <authorList>
            <consortium name="The Broad Institute Genome Sequencing Platform"/>
            <consortium name="The Broad Institute Genome Sequencing Center for Infectious Disease"/>
            <person name="Earl A.M."/>
            <person name="Gilmore M.S."/>
            <person name="Lebreton F."/>
            <person name="Walker B."/>
            <person name="Young S.K."/>
            <person name="Zeng Q."/>
            <person name="Gargeya S."/>
            <person name="Fitzgerald M."/>
            <person name="Haas B."/>
            <person name="Abouelleil A."/>
            <person name="Alvarado L."/>
            <person name="Arachchi H.M."/>
            <person name="Berlin A.M."/>
            <person name="Chapman S.B."/>
            <person name="Dewar J."/>
            <person name="Goldberg J."/>
            <person name="Griggs A."/>
            <person name="Gujja S."/>
            <person name="Hansen M."/>
            <person name="Howarth C."/>
            <person name="Imamovic A."/>
            <person name="Larimer J."/>
            <person name="McCowan C."/>
            <person name="Murphy C."/>
            <person name="Neiman D."/>
            <person name="Pearson M."/>
            <person name="Priest M."/>
            <person name="Roberts A."/>
            <person name="Saif S."/>
            <person name="Shea T."/>
            <person name="Sisk P."/>
            <person name="Sykes S."/>
            <person name="Wortman J."/>
            <person name="Nusbaum C."/>
            <person name="Birren B."/>
        </authorList>
    </citation>
    <scope>NUCLEOTIDE SEQUENCE [LARGE SCALE GENOMIC DNA]</scope>
    <source>
        <strain evidence="2 3">ATCC BAA-412</strain>
    </source>
</reference>
<dbReference type="PROSITE" id="PS51257">
    <property type="entry name" value="PROKAR_LIPOPROTEIN"/>
    <property type="match status" value="1"/>
</dbReference>